<feature type="compositionally biased region" description="Polar residues" evidence="1">
    <location>
        <begin position="395"/>
        <end position="411"/>
    </location>
</feature>
<feature type="region of interest" description="Disordered" evidence="1">
    <location>
        <begin position="395"/>
        <end position="433"/>
    </location>
</feature>
<dbReference type="OrthoDB" id="19657at2759"/>
<dbReference type="AlphaFoldDB" id="A0A316USB6"/>
<evidence type="ECO:0000313" key="2">
    <source>
        <dbReference type="EMBL" id="PWN28210.1"/>
    </source>
</evidence>
<dbReference type="InterPro" id="IPR029058">
    <property type="entry name" value="AB_hydrolase_fold"/>
</dbReference>
<gene>
    <name evidence="2" type="ORF">BDZ90DRAFT_231962</name>
</gene>
<sequence>MPFLNLSESFPHLRAKDEVQLHYLLSTPSHPIFTQAATARAAAGTKANGHIPDSLSAATHPDPRYPLLVVFPSELFSVSLLFPHILCDADLSRRFNILALDPRGHGLTREVPPRKGSPHLYDLDTKTADCLAFLDEYLNAPGVAKPQGGQWQFHIVACGMSGLVATRAAAKLGNAIQTLSIVSPILEVEDQFIIDSIAQCEEIINEAWTTAHSDEDSRNSAGNMPGELVEGFGYRWAGEDESLPKHVERSTFADLYDRFIRRGDGKEAARAFLFDLYFERKAQSDEERARVTADLLVVEGSEHLPYEEPIGGTLRKRFPNARSFRYEQIQKAPFLLSVMRPLEVRDLVKGFILPRIGATNNGAGTNTATQAKTITLSHAEMHQLRLAFTSVSPSAPSRTLFRNGSNNSGRTSRGPGDERLAPVVEKMERSSLA</sequence>
<dbReference type="GeneID" id="37027892"/>
<evidence type="ECO:0000256" key="1">
    <source>
        <dbReference type="SAM" id="MobiDB-lite"/>
    </source>
</evidence>
<dbReference type="Gene3D" id="3.40.50.1820">
    <property type="entry name" value="alpha/beta hydrolase"/>
    <property type="match status" value="1"/>
</dbReference>
<dbReference type="SUPFAM" id="SSF53474">
    <property type="entry name" value="alpha/beta-Hydrolases"/>
    <property type="match status" value="1"/>
</dbReference>
<accession>A0A316USB6</accession>
<dbReference type="RefSeq" id="XP_025362822.1">
    <property type="nucleotide sequence ID" value="XM_025506069.1"/>
</dbReference>
<organism evidence="2 3">
    <name type="scientific">Jaminaea rosea</name>
    <dbReference type="NCBI Taxonomy" id="1569628"/>
    <lineage>
        <taxon>Eukaryota</taxon>
        <taxon>Fungi</taxon>
        <taxon>Dikarya</taxon>
        <taxon>Basidiomycota</taxon>
        <taxon>Ustilaginomycotina</taxon>
        <taxon>Exobasidiomycetes</taxon>
        <taxon>Microstromatales</taxon>
        <taxon>Microstromatales incertae sedis</taxon>
        <taxon>Jaminaea</taxon>
    </lineage>
</organism>
<protein>
    <recommendedName>
        <fullName evidence="4">Alpha/beta-hydrolase</fullName>
    </recommendedName>
</protein>
<reference evidence="2 3" key="1">
    <citation type="journal article" date="2018" name="Mol. Biol. Evol.">
        <title>Broad Genomic Sampling Reveals a Smut Pathogenic Ancestry of the Fungal Clade Ustilaginomycotina.</title>
        <authorList>
            <person name="Kijpornyongpan T."/>
            <person name="Mondo S.J."/>
            <person name="Barry K."/>
            <person name="Sandor L."/>
            <person name="Lee J."/>
            <person name="Lipzen A."/>
            <person name="Pangilinan J."/>
            <person name="LaButti K."/>
            <person name="Hainaut M."/>
            <person name="Henrissat B."/>
            <person name="Grigoriev I.V."/>
            <person name="Spatafora J.W."/>
            <person name="Aime M.C."/>
        </authorList>
    </citation>
    <scope>NUCLEOTIDE SEQUENCE [LARGE SCALE GENOMIC DNA]</scope>
    <source>
        <strain evidence="2 3">MCA 5214</strain>
    </source>
</reference>
<evidence type="ECO:0000313" key="3">
    <source>
        <dbReference type="Proteomes" id="UP000245884"/>
    </source>
</evidence>
<dbReference type="EMBL" id="KZ819666">
    <property type="protein sequence ID" value="PWN28210.1"/>
    <property type="molecule type" value="Genomic_DNA"/>
</dbReference>
<keyword evidence="3" id="KW-1185">Reference proteome</keyword>
<dbReference type="Proteomes" id="UP000245884">
    <property type="component" value="Unassembled WGS sequence"/>
</dbReference>
<name>A0A316USB6_9BASI</name>
<evidence type="ECO:0008006" key="4">
    <source>
        <dbReference type="Google" id="ProtNLM"/>
    </source>
</evidence>
<feature type="compositionally biased region" description="Basic and acidic residues" evidence="1">
    <location>
        <begin position="415"/>
        <end position="433"/>
    </location>
</feature>
<proteinExistence type="predicted"/>